<keyword evidence="3" id="KW-1185">Reference proteome</keyword>
<dbReference type="EMBL" id="MU853341">
    <property type="protein sequence ID" value="KAK4112670.1"/>
    <property type="molecule type" value="Genomic_DNA"/>
</dbReference>
<dbReference type="GeneID" id="89939218"/>
<feature type="transmembrane region" description="Helical" evidence="1">
    <location>
        <begin position="142"/>
        <end position="170"/>
    </location>
</feature>
<dbReference type="AlphaFoldDB" id="A0AAN6YS92"/>
<dbReference type="Proteomes" id="UP001302812">
    <property type="component" value="Unassembled WGS sequence"/>
</dbReference>
<evidence type="ECO:0000256" key="1">
    <source>
        <dbReference type="SAM" id="Phobius"/>
    </source>
</evidence>
<feature type="transmembrane region" description="Helical" evidence="1">
    <location>
        <begin position="32"/>
        <end position="57"/>
    </location>
</feature>
<gene>
    <name evidence="2" type="ORF">N656DRAFT_778888</name>
</gene>
<keyword evidence="1" id="KW-0812">Transmembrane</keyword>
<protein>
    <submittedName>
        <fullName evidence="2">Uncharacterized protein</fullName>
    </submittedName>
</protein>
<evidence type="ECO:0000313" key="3">
    <source>
        <dbReference type="Proteomes" id="UP001302812"/>
    </source>
</evidence>
<accession>A0AAN6YS92</accession>
<proteinExistence type="predicted"/>
<keyword evidence="1" id="KW-1133">Transmembrane helix</keyword>
<name>A0AAN6YS92_9PEZI</name>
<keyword evidence="1" id="KW-0472">Membrane</keyword>
<organism evidence="2 3">
    <name type="scientific">Canariomyces notabilis</name>
    <dbReference type="NCBI Taxonomy" id="2074819"/>
    <lineage>
        <taxon>Eukaryota</taxon>
        <taxon>Fungi</taxon>
        <taxon>Dikarya</taxon>
        <taxon>Ascomycota</taxon>
        <taxon>Pezizomycotina</taxon>
        <taxon>Sordariomycetes</taxon>
        <taxon>Sordariomycetidae</taxon>
        <taxon>Sordariales</taxon>
        <taxon>Chaetomiaceae</taxon>
        <taxon>Canariomyces</taxon>
    </lineage>
</organism>
<evidence type="ECO:0000313" key="2">
    <source>
        <dbReference type="EMBL" id="KAK4112670.1"/>
    </source>
</evidence>
<sequence>MDSSVYLGVWTNWDHGKVYGLTLTTDQPWSDVLVAAAALVITFTATQIWGIICFIVFRVRQRAAGDYVHHSVQAALRNPGTPSSFAWGMLEIVCSQRAYSLPRTAPVATGLMQGFNNQHYEYSNHLQDGSSGTYKPRKSEGALLYTFARLTCLLLLVAVFSAGFTIVSLISNQFVKAADDSVLIASQDCGWAAEVSNLLDLATSEARDKSTVLMVPSRARAQKTRLYVRSCYAEANDAEISKQCNTFITLRIPSTMKIDQPCPFPGDGVCKTGAARIESGPIDSRTVLGINTRDEDRIVVTKTLTCVPIDADRWSTGWVEGEPFGEAVGDFINGYAVGTLPYAEPPASEYPFFCTKYGIRYSSDAYQIRRVPSSPLLFHVS</sequence>
<comment type="caution">
    <text evidence="2">The sequence shown here is derived from an EMBL/GenBank/DDBJ whole genome shotgun (WGS) entry which is preliminary data.</text>
</comment>
<reference evidence="2" key="2">
    <citation type="submission" date="2023-05" db="EMBL/GenBank/DDBJ databases">
        <authorList>
            <consortium name="Lawrence Berkeley National Laboratory"/>
            <person name="Steindorff A."/>
            <person name="Hensen N."/>
            <person name="Bonometti L."/>
            <person name="Westerberg I."/>
            <person name="Brannstrom I.O."/>
            <person name="Guillou S."/>
            <person name="Cros-Aarteil S."/>
            <person name="Calhoun S."/>
            <person name="Haridas S."/>
            <person name="Kuo A."/>
            <person name="Mondo S."/>
            <person name="Pangilinan J."/>
            <person name="Riley R."/>
            <person name="Labutti K."/>
            <person name="Andreopoulos B."/>
            <person name="Lipzen A."/>
            <person name="Chen C."/>
            <person name="Yanf M."/>
            <person name="Daum C."/>
            <person name="Ng V."/>
            <person name="Clum A."/>
            <person name="Ohm R."/>
            <person name="Martin F."/>
            <person name="Silar P."/>
            <person name="Natvig D."/>
            <person name="Lalanne C."/>
            <person name="Gautier V."/>
            <person name="Ament-Velasquez S.L."/>
            <person name="Kruys A."/>
            <person name="Hutchinson M.I."/>
            <person name="Powell A.J."/>
            <person name="Barry K."/>
            <person name="Miller A.N."/>
            <person name="Grigoriev I.V."/>
            <person name="Debuchy R."/>
            <person name="Gladieux P."/>
            <person name="Thoren M.H."/>
            <person name="Johannesson H."/>
        </authorList>
    </citation>
    <scope>NUCLEOTIDE SEQUENCE</scope>
    <source>
        <strain evidence="2">CBS 508.74</strain>
    </source>
</reference>
<reference evidence="2" key="1">
    <citation type="journal article" date="2023" name="Mol. Phylogenet. Evol.">
        <title>Genome-scale phylogeny and comparative genomics of the fungal order Sordariales.</title>
        <authorList>
            <person name="Hensen N."/>
            <person name="Bonometti L."/>
            <person name="Westerberg I."/>
            <person name="Brannstrom I.O."/>
            <person name="Guillou S."/>
            <person name="Cros-Aarteil S."/>
            <person name="Calhoun S."/>
            <person name="Haridas S."/>
            <person name="Kuo A."/>
            <person name="Mondo S."/>
            <person name="Pangilinan J."/>
            <person name="Riley R."/>
            <person name="LaButti K."/>
            <person name="Andreopoulos B."/>
            <person name="Lipzen A."/>
            <person name="Chen C."/>
            <person name="Yan M."/>
            <person name="Daum C."/>
            <person name="Ng V."/>
            <person name="Clum A."/>
            <person name="Steindorff A."/>
            <person name="Ohm R.A."/>
            <person name="Martin F."/>
            <person name="Silar P."/>
            <person name="Natvig D.O."/>
            <person name="Lalanne C."/>
            <person name="Gautier V."/>
            <person name="Ament-Velasquez S.L."/>
            <person name="Kruys A."/>
            <person name="Hutchinson M.I."/>
            <person name="Powell A.J."/>
            <person name="Barry K."/>
            <person name="Miller A.N."/>
            <person name="Grigoriev I.V."/>
            <person name="Debuchy R."/>
            <person name="Gladieux P."/>
            <person name="Hiltunen Thoren M."/>
            <person name="Johannesson H."/>
        </authorList>
    </citation>
    <scope>NUCLEOTIDE SEQUENCE</scope>
    <source>
        <strain evidence="2">CBS 508.74</strain>
    </source>
</reference>
<dbReference type="RefSeq" id="XP_064670240.1">
    <property type="nucleotide sequence ID" value="XM_064815093.1"/>
</dbReference>